<dbReference type="EMBL" id="CM007648">
    <property type="protein sequence ID" value="ONM22720.1"/>
    <property type="molecule type" value="Genomic_DNA"/>
</dbReference>
<dbReference type="AlphaFoldDB" id="A0A1D6ESN0"/>
<sequence>MPHKPAKSLPRRSPRNHLLPAQYVGIRWRSLPRRLVAMSSATRASSRPSRFRRNALLAGRG</sequence>
<protein>
    <submittedName>
        <fullName evidence="1">RING/U-box superfamily protein</fullName>
    </submittedName>
</protein>
<proteinExistence type="predicted"/>
<dbReference type="EMBL" id="CM007648">
    <property type="protein sequence ID" value="ONM22721.1"/>
    <property type="molecule type" value="Genomic_DNA"/>
</dbReference>
<accession>A0A1D6ESN0</accession>
<evidence type="ECO:0000313" key="1">
    <source>
        <dbReference type="EMBL" id="ONM22721.1"/>
    </source>
</evidence>
<gene>
    <name evidence="1" type="ORF">ZEAMMB73_Zm00001d006070</name>
</gene>
<organism evidence="1">
    <name type="scientific">Zea mays</name>
    <name type="common">Maize</name>
    <dbReference type="NCBI Taxonomy" id="4577"/>
    <lineage>
        <taxon>Eukaryota</taxon>
        <taxon>Viridiplantae</taxon>
        <taxon>Streptophyta</taxon>
        <taxon>Embryophyta</taxon>
        <taxon>Tracheophyta</taxon>
        <taxon>Spermatophyta</taxon>
        <taxon>Magnoliopsida</taxon>
        <taxon>Liliopsida</taxon>
        <taxon>Poales</taxon>
        <taxon>Poaceae</taxon>
        <taxon>PACMAD clade</taxon>
        <taxon>Panicoideae</taxon>
        <taxon>Andropogonodae</taxon>
        <taxon>Andropogoneae</taxon>
        <taxon>Tripsacinae</taxon>
        <taxon>Zea</taxon>
    </lineage>
</organism>
<name>A0A1D6ESN0_MAIZE</name>
<reference evidence="1" key="1">
    <citation type="submission" date="2015-12" db="EMBL/GenBank/DDBJ databases">
        <title>Update maize B73 reference genome by single molecule sequencing technologies.</title>
        <authorList>
            <consortium name="Maize Genome Sequencing Project"/>
            <person name="Ware D."/>
        </authorList>
    </citation>
    <scope>NUCLEOTIDE SEQUENCE [LARGE SCALE GENOMIC DNA]</scope>
    <source>
        <tissue evidence="1">Seedling</tissue>
    </source>
</reference>